<sequence length="43" mass="5194">TNKNIPPLPKGYCKDNERSSKQHDPNDLRERQRRWHNNGKNHN</sequence>
<dbReference type="VEuPathDB" id="FungiDB:PPTG_23632"/>
<name>W2GGT5_PHYNI</name>
<protein>
    <submittedName>
        <fullName evidence="2">Uncharacterized protein</fullName>
    </submittedName>
</protein>
<feature type="compositionally biased region" description="Basic residues" evidence="1">
    <location>
        <begin position="31"/>
        <end position="43"/>
    </location>
</feature>
<organism evidence="2">
    <name type="scientific">Phytophthora nicotianae</name>
    <name type="common">Potato buckeye rot agent</name>
    <name type="synonym">Phytophthora parasitica</name>
    <dbReference type="NCBI Taxonomy" id="4792"/>
    <lineage>
        <taxon>Eukaryota</taxon>
        <taxon>Sar</taxon>
        <taxon>Stramenopiles</taxon>
        <taxon>Oomycota</taxon>
        <taxon>Peronosporomycetes</taxon>
        <taxon>Peronosporales</taxon>
        <taxon>Peronosporaceae</taxon>
        <taxon>Phytophthora</taxon>
    </lineage>
</organism>
<dbReference type="AlphaFoldDB" id="W2GGT5"/>
<gene>
    <name evidence="2" type="ORF">L915_12316</name>
</gene>
<evidence type="ECO:0000256" key="1">
    <source>
        <dbReference type="SAM" id="MobiDB-lite"/>
    </source>
</evidence>
<proteinExistence type="predicted"/>
<reference evidence="2" key="1">
    <citation type="submission" date="2013-11" db="EMBL/GenBank/DDBJ databases">
        <title>The Genome Sequence of Phytophthora parasitica CJ02B3.</title>
        <authorList>
            <consortium name="The Broad Institute Genomics Platform"/>
            <person name="Russ C."/>
            <person name="Tyler B."/>
            <person name="Panabieres F."/>
            <person name="Shan W."/>
            <person name="Tripathy S."/>
            <person name="Grunwald N."/>
            <person name="Machado M."/>
            <person name="Johnson C.S."/>
            <person name="Arredondo F."/>
            <person name="Hong C."/>
            <person name="Coffey M."/>
            <person name="Young S.K."/>
            <person name="Zeng Q."/>
            <person name="Gargeya S."/>
            <person name="Fitzgerald M."/>
            <person name="Abouelleil A."/>
            <person name="Alvarado L."/>
            <person name="Chapman S.B."/>
            <person name="Gainer-Dewar J."/>
            <person name="Goldberg J."/>
            <person name="Griggs A."/>
            <person name="Gujja S."/>
            <person name="Hansen M."/>
            <person name="Howarth C."/>
            <person name="Imamovic A."/>
            <person name="Ireland A."/>
            <person name="Larimer J."/>
            <person name="McCowan C."/>
            <person name="Murphy C."/>
            <person name="Pearson M."/>
            <person name="Poon T.W."/>
            <person name="Priest M."/>
            <person name="Roberts A."/>
            <person name="Saif S."/>
            <person name="Shea T."/>
            <person name="Sykes S."/>
            <person name="Wortman J."/>
            <person name="Nusbaum C."/>
            <person name="Birren B."/>
        </authorList>
    </citation>
    <scope>NUCLEOTIDE SEQUENCE [LARGE SCALE GENOMIC DNA]</scope>
    <source>
        <strain evidence="2">CJ02B3</strain>
    </source>
</reference>
<dbReference type="EMBL" id="KI687250">
    <property type="protein sequence ID" value="ETK82268.1"/>
    <property type="molecule type" value="Genomic_DNA"/>
</dbReference>
<evidence type="ECO:0000313" key="2">
    <source>
        <dbReference type="EMBL" id="ETK82268.1"/>
    </source>
</evidence>
<feature type="compositionally biased region" description="Basic and acidic residues" evidence="1">
    <location>
        <begin position="12"/>
        <end position="30"/>
    </location>
</feature>
<feature type="region of interest" description="Disordered" evidence="1">
    <location>
        <begin position="1"/>
        <end position="43"/>
    </location>
</feature>
<feature type="non-terminal residue" evidence="2">
    <location>
        <position position="1"/>
    </location>
</feature>
<dbReference type="Proteomes" id="UP000053236">
    <property type="component" value="Unassembled WGS sequence"/>
</dbReference>
<accession>W2GGT5</accession>